<dbReference type="RefSeq" id="XP_034240747.1">
    <property type="nucleotide sequence ID" value="XM_034384856.1"/>
</dbReference>
<dbReference type="GeneID" id="117644989"/>
<name>A0A6P8Z2D2_THRPL</name>
<evidence type="ECO:0000256" key="1">
    <source>
        <dbReference type="SAM" id="SignalP"/>
    </source>
</evidence>
<dbReference type="OrthoDB" id="10383714at2759"/>
<keyword evidence="2" id="KW-1185">Reference proteome</keyword>
<accession>A0A6P8Z2D2</accession>
<dbReference type="KEGG" id="tpal:117644989"/>
<protein>
    <submittedName>
        <fullName evidence="3">Uncharacterized protein LOC117644989</fullName>
    </submittedName>
</protein>
<dbReference type="Proteomes" id="UP000515158">
    <property type="component" value="Unplaced"/>
</dbReference>
<gene>
    <name evidence="3" type="primary">LOC117644989</name>
</gene>
<sequence length="107" mass="12108">MLFRVLVLVAVAVVVTAPAEAFKSKKCSEVPGCLNEYQWKHKDTPARTKLYCAKRYPSCQNVDGRDLKEYCKVASAQCILFVYDYLGMTTKAKADATTYCKKRLPRC</sequence>
<evidence type="ECO:0000313" key="2">
    <source>
        <dbReference type="Proteomes" id="UP000515158"/>
    </source>
</evidence>
<keyword evidence="1" id="KW-0732">Signal</keyword>
<dbReference type="InParanoid" id="A0A6P8Z2D2"/>
<dbReference type="AlphaFoldDB" id="A0A6P8Z2D2"/>
<feature type="chain" id="PRO_5028025968" evidence="1">
    <location>
        <begin position="22"/>
        <end position="107"/>
    </location>
</feature>
<reference evidence="3" key="1">
    <citation type="submission" date="2025-08" db="UniProtKB">
        <authorList>
            <consortium name="RefSeq"/>
        </authorList>
    </citation>
    <scope>IDENTIFICATION</scope>
    <source>
        <tissue evidence="3">Total insect</tissue>
    </source>
</reference>
<organism evidence="3">
    <name type="scientific">Thrips palmi</name>
    <name type="common">Melon thrips</name>
    <dbReference type="NCBI Taxonomy" id="161013"/>
    <lineage>
        <taxon>Eukaryota</taxon>
        <taxon>Metazoa</taxon>
        <taxon>Ecdysozoa</taxon>
        <taxon>Arthropoda</taxon>
        <taxon>Hexapoda</taxon>
        <taxon>Insecta</taxon>
        <taxon>Pterygota</taxon>
        <taxon>Neoptera</taxon>
        <taxon>Paraneoptera</taxon>
        <taxon>Thysanoptera</taxon>
        <taxon>Terebrantia</taxon>
        <taxon>Thripoidea</taxon>
        <taxon>Thripidae</taxon>
        <taxon>Thrips</taxon>
    </lineage>
</organism>
<feature type="signal peptide" evidence="1">
    <location>
        <begin position="1"/>
        <end position="21"/>
    </location>
</feature>
<proteinExistence type="predicted"/>
<evidence type="ECO:0000313" key="3">
    <source>
        <dbReference type="RefSeq" id="XP_034240747.1"/>
    </source>
</evidence>